<name>A0A059JK52_TRIIM</name>
<dbReference type="GO" id="GO:0090730">
    <property type="term" value="C:Las1 complex"/>
    <property type="evidence" value="ECO:0007669"/>
    <property type="project" value="InterPro"/>
</dbReference>
<dbReference type="GO" id="GO:0000470">
    <property type="term" value="P:maturation of LSU-rRNA"/>
    <property type="evidence" value="ECO:0007669"/>
    <property type="project" value="TreeGrafter"/>
</dbReference>
<dbReference type="GO" id="GO:0030687">
    <property type="term" value="C:preribosome, large subunit precursor"/>
    <property type="evidence" value="ECO:0007669"/>
    <property type="project" value="TreeGrafter"/>
</dbReference>
<accession>A0A059JK52</accession>
<keyword evidence="2" id="KW-1185">Reference proteome</keyword>
<gene>
    <name evidence="1" type="ORF">H109_00069</name>
</gene>
<dbReference type="PANTHER" id="PTHR15002">
    <property type="entry name" value="RIBOSOMAL BIOGENESIS PROTEIN LAS1L"/>
    <property type="match status" value="1"/>
</dbReference>
<dbReference type="HOGENOM" id="CLU_019519_0_0_1"/>
<dbReference type="Proteomes" id="UP000024533">
    <property type="component" value="Unassembled WGS sequence"/>
</dbReference>
<dbReference type="GO" id="GO:0000460">
    <property type="term" value="P:maturation of 5.8S rRNA"/>
    <property type="evidence" value="ECO:0007669"/>
    <property type="project" value="TreeGrafter"/>
</dbReference>
<evidence type="ECO:0000313" key="2">
    <source>
        <dbReference type="Proteomes" id="UP000024533"/>
    </source>
</evidence>
<dbReference type="PANTHER" id="PTHR15002:SF0">
    <property type="entry name" value="RIBOSOMAL BIOGENESIS PROTEIN LAS1L"/>
    <property type="match status" value="1"/>
</dbReference>
<proteinExistence type="predicted"/>
<dbReference type="InterPro" id="IPR007174">
    <property type="entry name" value="Las1"/>
</dbReference>
<protein>
    <submittedName>
        <fullName evidence="1">Uncharacterized protein</fullName>
    </submittedName>
</protein>
<organism evidence="1 2">
    <name type="scientific">Trichophyton interdigitale (strain MR816)</name>
    <dbReference type="NCBI Taxonomy" id="1215338"/>
    <lineage>
        <taxon>Eukaryota</taxon>
        <taxon>Fungi</taxon>
        <taxon>Dikarya</taxon>
        <taxon>Ascomycota</taxon>
        <taxon>Pezizomycotina</taxon>
        <taxon>Eurotiomycetes</taxon>
        <taxon>Eurotiomycetidae</taxon>
        <taxon>Onygenales</taxon>
        <taxon>Arthrodermataceae</taxon>
        <taxon>Trichophyton</taxon>
    </lineage>
</organism>
<dbReference type="EMBL" id="AOKY01000013">
    <property type="protein sequence ID" value="KDB28159.1"/>
    <property type="molecule type" value="Genomic_DNA"/>
</dbReference>
<dbReference type="OMA" id="NYGWDFG"/>
<reference evidence="1 2" key="1">
    <citation type="submission" date="2014-02" db="EMBL/GenBank/DDBJ databases">
        <title>The Genome Sequence of Trichophyton interdigitale MR816.</title>
        <authorList>
            <consortium name="The Broad Institute Genomics Platform"/>
            <person name="Cuomo C.A."/>
            <person name="White T.C."/>
            <person name="Graser Y."/>
            <person name="Martinez-Rossi N."/>
            <person name="Heitman J."/>
            <person name="Young S.K."/>
            <person name="Zeng Q."/>
            <person name="Gargeya S."/>
            <person name="Abouelleil A."/>
            <person name="Alvarado L."/>
            <person name="Chapman S.B."/>
            <person name="Gainer-Dewar J."/>
            <person name="Goldberg J."/>
            <person name="Griggs A."/>
            <person name="Gujja S."/>
            <person name="Hansen M."/>
            <person name="Howarth C."/>
            <person name="Imamovic A."/>
            <person name="Larimer J."/>
            <person name="Martinez D."/>
            <person name="Murphy C."/>
            <person name="Pearson M.D."/>
            <person name="Persinoti G."/>
            <person name="Poon T."/>
            <person name="Priest M."/>
            <person name="Roberts A.D."/>
            <person name="Saif S."/>
            <person name="Shea T.D."/>
            <person name="Sykes S.N."/>
            <person name="Wortman J."/>
            <person name="Nusbaum C."/>
            <person name="Birren B."/>
        </authorList>
    </citation>
    <scope>NUCLEOTIDE SEQUENCE [LARGE SCALE GENOMIC DNA]</scope>
    <source>
        <strain evidence="1 2">MR816</strain>
    </source>
</reference>
<dbReference type="STRING" id="1215338.A0A059JK52"/>
<dbReference type="Pfam" id="PF04031">
    <property type="entry name" value="Las1"/>
    <property type="match status" value="1"/>
</dbReference>
<comment type="caution">
    <text evidence="1">The sequence shown here is derived from an EMBL/GenBank/DDBJ whole genome shotgun (WGS) entry which is preliminary data.</text>
</comment>
<dbReference type="OrthoDB" id="515692at2759"/>
<evidence type="ECO:0000313" key="1">
    <source>
        <dbReference type="EMBL" id="KDB28159.1"/>
    </source>
</evidence>
<sequence>MERPKITPWKELSQLVSVRDQFYRKSDDGEDRRAKACSLVWVWKLRGNLPHAVEATALLTDAILHDDPDKNSIFSIRAAYSLAFCRQVSHPLNCTCLHGPKQSMYQKAMAVGIPASFVELRHEATHRDLPSLVVLRDAATRSMNWLWEFYWDKIDDGSRCICEPSLEGEPELSDDEKSETLLHSLTFLMRPLIDYIYVTAGIDGHRNRRKKQPEVKESAIQNIVALCRKEKLAGAQLVEILIDRDLGHLSSCGYGKDDTGADEEADALFVVWDDVLKELSRSYEPFLTLLVDRMTAVLVSADTDTFLDVEEWGDLVGETYEEELFQWLEHILTDDAWASLRNQYLVSTHARAICLESGSADGFWASEISDILPGAYIPRKSESDTPSNAPGPSIDQNPDIAVLQNYGWDFGQPISCRPIGASIDP</sequence>
<dbReference type="AlphaFoldDB" id="A0A059JK52"/>
<dbReference type="GO" id="GO:0004519">
    <property type="term" value="F:endonuclease activity"/>
    <property type="evidence" value="ECO:0007669"/>
    <property type="project" value="InterPro"/>
</dbReference>